<feature type="region of interest" description="Disordered" evidence="1">
    <location>
        <begin position="105"/>
        <end position="150"/>
    </location>
</feature>
<comment type="caution">
    <text evidence="2">The sequence shown here is derived from an EMBL/GenBank/DDBJ whole genome shotgun (WGS) entry which is preliminary data.</text>
</comment>
<accession>A0A8J3IX71</accession>
<sequence length="150" mass="15451">MNAPTDVGSDAVRTDPSNANGSASALANRLRNVKTRIVAMPGSGSAPPIAIRTAFTDSIPTVLPIASAMLNRGAFGRVNRSAKSNHRVRSPNRSASLVGAAITTGVRASDGPVDANAVEPDARANTSHAVESGTQTSTSDGADRPDIRWY</sequence>
<feature type="region of interest" description="Disordered" evidence="1">
    <location>
        <begin position="1"/>
        <end position="23"/>
    </location>
</feature>
<organism evidence="2 3">
    <name type="scientific">Actinocatenispora rupis</name>
    <dbReference type="NCBI Taxonomy" id="519421"/>
    <lineage>
        <taxon>Bacteria</taxon>
        <taxon>Bacillati</taxon>
        <taxon>Actinomycetota</taxon>
        <taxon>Actinomycetes</taxon>
        <taxon>Micromonosporales</taxon>
        <taxon>Micromonosporaceae</taxon>
        <taxon>Actinocatenispora</taxon>
    </lineage>
</organism>
<evidence type="ECO:0000313" key="3">
    <source>
        <dbReference type="Proteomes" id="UP000612808"/>
    </source>
</evidence>
<feature type="compositionally biased region" description="Polar residues" evidence="1">
    <location>
        <begin position="124"/>
        <end position="140"/>
    </location>
</feature>
<dbReference type="AlphaFoldDB" id="A0A8J3IX71"/>
<protein>
    <submittedName>
        <fullName evidence="2">Uncharacterized protein</fullName>
    </submittedName>
</protein>
<evidence type="ECO:0000256" key="1">
    <source>
        <dbReference type="SAM" id="MobiDB-lite"/>
    </source>
</evidence>
<dbReference type="Proteomes" id="UP000612808">
    <property type="component" value="Unassembled WGS sequence"/>
</dbReference>
<name>A0A8J3IX71_9ACTN</name>
<gene>
    <name evidence="2" type="ORF">Aru02nite_12170</name>
</gene>
<proteinExistence type="predicted"/>
<feature type="compositionally biased region" description="Basic and acidic residues" evidence="1">
    <location>
        <begin position="141"/>
        <end position="150"/>
    </location>
</feature>
<dbReference type="EMBL" id="BOMB01000007">
    <property type="protein sequence ID" value="GID10328.1"/>
    <property type="molecule type" value="Genomic_DNA"/>
</dbReference>
<reference evidence="2" key="1">
    <citation type="submission" date="2021-01" db="EMBL/GenBank/DDBJ databases">
        <title>Whole genome shotgun sequence of Actinocatenispora rupis NBRC 107355.</title>
        <authorList>
            <person name="Komaki H."/>
            <person name="Tamura T."/>
        </authorList>
    </citation>
    <scope>NUCLEOTIDE SEQUENCE</scope>
    <source>
        <strain evidence="2">NBRC 107355</strain>
    </source>
</reference>
<evidence type="ECO:0000313" key="2">
    <source>
        <dbReference type="EMBL" id="GID10328.1"/>
    </source>
</evidence>
<keyword evidence="3" id="KW-1185">Reference proteome</keyword>